<organism evidence="3 4">
    <name type="scientific">Paramecium sonneborni</name>
    <dbReference type="NCBI Taxonomy" id="65129"/>
    <lineage>
        <taxon>Eukaryota</taxon>
        <taxon>Sar</taxon>
        <taxon>Alveolata</taxon>
        <taxon>Ciliophora</taxon>
        <taxon>Intramacronucleata</taxon>
        <taxon>Oligohymenophorea</taxon>
        <taxon>Peniculida</taxon>
        <taxon>Parameciidae</taxon>
        <taxon>Paramecium</taxon>
    </lineage>
</organism>
<keyword evidence="4" id="KW-1185">Reference proteome</keyword>
<dbReference type="InterPro" id="IPR000595">
    <property type="entry name" value="cNMP-bd_dom"/>
</dbReference>
<feature type="domain" description="Cyclic nucleotide-binding" evidence="2">
    <location>
        <begin position="354"/>
        <end position="412"/>
    </location>
</feature>
<evidence type="ECO:0000313" key="3">
    <source>
        <dbReference type="EMBL" id="CAD8104130.1"/>
    </source>
</evidence>
<dbReference type="PROSITE" id="PS00888">
    <property type="entry name" value="CNMP_BINDING_1"/>
    <property type="match status" value="1"/>
</dbReference>
<gene>
    <name evidence="3" type="ORF">PSON_ATCC_30995.1.T0810199</name>
</gene>
<dbReference type="PANTHER" id="PTHR23011">
    <property type="entry name" value="CYCLIC NUCLEOTIDE-BINDING DOMAIN CONTAINING PROTEIN"/>
    <property type="match status" value="1"/>
</dbReference>
<proteinExistence type="predicted"/>
<sequence>MSMIDVDQKIKKEIKSYHRRQQILDESDISDEEFSQKENDLKKLLVKAQTDGKQQAQVLITQRSKDQHNRSQISLLSLEQVDGEIPKTSKNKYQLNNILEDIRFKKYEQSCVTTSLKYHQLIDLLINVLQLLMIYDLMIILYSLIVHQHYLNYFDYLIYLYQFIQLSVLALQKHRNERTPIEVFYMTKYFRQFQCFYGYNDEIIRNCCSKMRYEIIHPNQLIFKRFDQITEDQKKFYIILQGELGIYLSIGLLPENIKDVEFKEVSTIKMYQHFGHQLFCLTKEDIFEQYGLIIKAKKQTLVATLNFQYFHAYLFQSEQRKISYEISRLYDFCLFKEIQKFYINSYQQSHSYKDKVCTQGDQAYCVYFILRGQYSIVRRINEHEIQTLGIISEGEIIGEYEILNNIDTKPYTLLCQSEKGEILICDSQLFLNYVFLLIRDNLEQTIEAKFNFHQMDKTSIKFELNKQNQNIHRRQSIEDVCRQNKYHYLMRPIRRKVHLSNSEYYGKQSYYQLFVDIYNIASTQTQLANDERKRRITHYVRNTLKPMQQKLKSALNISANKTDESIIKYNKGFPLHNEMLIQALKRNNESRFRKTFQKTQSLANISPSKKQSRADIIDLEIIQIK</sequence>
<reference evidence="3" key="1">
    <citation type="submission" date="2021-01" db="EMBL/GenBank/DDBJ databases">
        <authorList>
            <consortium name="Genoscope - CEA"/>
            <person name="William W."/>
        </authorList>
    </citation>
    <scope>NUCLEOTIDE SEQUENCE</scope>
</reference>
<dbReference type="AlphaFoldDB" id="A0A8S1PLA6"/>
<comment type="caution">
    <text evidence="3">The sequence shown here is derived from an EMBL/GenBank/DDBJ whole genome shotgun (WGS) entry which is preliminary data.</text>
</comment>
<dbReference type="Pfam" id="PF00027">
    <property type="entry name" value="cNMP_binding"/>
    <property type="match status" value="1"/>
</dbReference>
<dbReference type="Proteomes" id="UP000692954">
    <property type="component" value="Unassembled WGS sequence"/>
</dbReference>
<protein>
    <recommendedName>
        <fullName evidence="2">Cyclic nucleotide-binding domain-containing protein</fullName>
    </recommendedName>
</protein>
<evidence type="ECO:0000259" key="2">
    <source>
        <dbReference type="PROSITE" id="PS50042"/>
    </source>
</evidence>
<name>A0A8S1PLA6_9CILI</name>
<accession>A0A8S1PLA6</accession>
<dbReference type="InterPro" id="IPR018488">
    <property type="entry name" value="cNMP-bd_CS"/>
</dbReference>
<dbReference type="EMBL" id="CAJJDN010000081">
    <property type="protein sequence ID" value="CAD8104130.1"/>
    <property type="molecule type" value="Genomic_DNA"/>
</dbReference>
<evidence type="ECO:0000256" key="1">
    <source>
        <dbReference type="SAM" id="Phobius"/>
    </source>
</evidence>
<evidence type="ECO:0000313" key="4">
    <source>
        <dbReference type="Proteomes" id="UP000692954"/>
    </source>
</evidence>
<dbReference type="PROSITE" id="PS50042">
    <property type="entry name" value="CNMP_BINDING_3"/>
    <property type="match status" value="1"/>
</dbReference>
<keyword evidence="1" id="KW-1133">Transmembrane helix</keyword>
<dbReference type="OrthoDB" id="294237at2759"/>
<dbReference type="PANTHER" id="PTHR23011:SF28">
    <property type="entry name" value="CYCLIC NUCLEOTIDE-BINDING DOMAIN CONTAINING PROTEIN"/>
    <property type="match status" value="1"/>
</dbReference>
<keyword evidence="1" id="KW-0812">Transmembrane</keyword>
<dbReference type="CDD" id="cd00038">
    <property type="entry name" value="CAP_ED"/>
    <property type="match status" value="1"/>
</dbReference>
<feature type="transmembrane region" description="Helical" evidence="1">
    <location>
        <begin position="124"/>
        <end position="145"/>
    </location>
</feature>
<keyword evidence="1" id="KW-0472">Membrane</keyword>